<comment type="cofactor">
    <cofactor evidence="1">
        <name>heme</name>
        <dbReference type="ChEBI" id="CHEBI:30413"/>
    </cofactor>
</comment>
<dbReference type="EMBL" id="CAUWAG010000010">
    <property type="protein sequence ID" value="CAJ2507307.1"/>
    <property type="molecule type" value="Genomic_DNA"/>
</dbReference>
<name>A0AAI8YJS5_9PEZI</name>
<keyword evidence="6" id="KW-0408">Iron</keyword>
<evidence type="ECO:0000313" key="9">
    <source>
        <dbReference type="Proteomes" id="UP001295740"/>
    </source>
</evidence>
<evidence type="ECO:0000256" key="1">
    <source>
        <dbReference type="ARBA" id="ARBA00001971"/>
    </source>
</evidence>
<evidence type="ECO:0000256" key="4">
    <source>
        <dbReference type="ARBA" id="ARBA00022723"/>
    </source>
</evidence>
<accession>A0AAI8YJS5</accession>
<dbReference type="Gene3D" id="1.10.630.10">
    <property type="entry name" value="Cytochrome P450"/>
    <property type="match status" value="1"/>
</dbReference>
<evidence type="ECO:0000256" key="6">
    <source>
        <dbReference type="ARBA" id="ARBA00023004"/>
    </source>
</evidence>
<evidence type="ECO:0000256" key="7">
    <source>
        <dbReference type="ARBA" id="ARBA00023033"/>
    </source>
</evidence>
<dbReference type="GO" id="GO:0016705">
    <property type="term" value="F:oxidoreductase activity, acting on paired donors, with incorporation or reduction of molecular oxygen"/>
    <property type="evidence" value="ECO:0007669"/>
    <property type="project" value="InterPro"/>
</dbReference>
<proteinExistence type="inferred from homology"/>
<keyword evidence="7" id="KW-0503">Monooxygenase</keyword>
<dbReference type="PANTHER" id="PTHR24287:SF1">
    <property type="entry name" value="P450, PUTATIVE (EUROFUNG)-RELATED"/>
    <property type="match status" value="1"/>
</dbReference>
<evidence type="ECO:0000256" key="5">
    <source>
        <dbReference type="ARBA" id="ARBA00023002"/>
    </source>
</evidence>
<keyword evidence="3" id="KW-0349">Heme</keyword>
<protein>
    <submittedName>
        <fullName evidence="8">Uu.00g084930.m01.CDS01</fullName>
    </submittedName>
</protein>
<dbReference type="GO" id="GO:0020037">
    <property type="term" value="F:heme binding"/>
    <property type="evidence" value="ECO:0007669"/>
    <property type="project" value="InterPro"/>
</dbReference>
<dbReference type="GO" id="GO:0004497">
    <property type="term" value="F:monooxygenase activity"/>
    <property type="evidence" value="ECO:0007669"/>
    <property type="project" value="UniProtKB-KW"/>
</dbReference>
<keyword evidence="4" id="KW-0479">Metal-binding</keyword>
<comment type="caution">
    <text evidence="8">The sequence shown here is derived from an EMBL/GenBank/DDBJ whole genome shotgun (WGS) entry which is preliminary data.</text>
</comment>
<reference evidence="8" key="1">
    <citation type="submission" date="2023-10" db="EMBL/GenBank/DDBJ databases">
        <authorList>
            <person name="Hackl T."/>
        </authorList>
    </citation>
    <scope>NUCLEOTIDE SEQUENCE</scope>
</reference>
<dbReference type="InterPro" id="IPR001128">
    <property type="entry name" value="Cyt_P450"/>
</dbReference>
<dbReference type="InterPro" id="IPR047146">
    <property type="entry name" value="Cyt_P450_E_CYP52_fungi"/>
</dbReference>
<evidence type="ECO:0000256" key="3">
    <source>
        <dbReference type="ARBA" id="ARBA00022617"/>
    </source>
</evidence>
<keyword evidence="9" id="KW-1185">Reference proteome</keyword>
<gene>
    <name evidence="8" type="ORF">KHLLAP_LOCUS7775</name>
</gene>
<sequence>MAQGFLPDIVHTLWPLGLDVLFGALAASKEGRILKYFNGIVNECGSTFMQHLLGVPGIDTLDPENIEALLSTNFNDYDLGLRPMTFRALLGSGIFTQDGECVQRLVDSIPGNGVVDLQPLFFKLTFEITMFLLFSKHAYNLGEVTEKESTFAGAFNLAQDYLAHRGRLGDMYWLFNDKKFHDACKICHDFIDATVGKALEAGKGNIDNDDDEGNYVFIDALVQQTRNPTILRDQRLNVLLAGRDTTGCCLSWTM</sequence>
<evidence type="ECO:0000313" key="8">
    <source>
        <dbReference type="EMBL" id="CAJ2507307.1"/>
    </source>
</evidence>
<dbReference type="GO" id="GO:0005506">
    <property type="term" value="F:iron ion binding"/>
    <property type="evidence" value="ECO:0007669"/>
    <property type="project" value="InterPro"/>
</dbReference>
<keyword evidence="5" id="KW-0560">Oxidoreductase</keyword>
<dbReference type="SUPFAM" id="SSF48264">
    <property type="entry name" value="Cytochrome P450"/>
    <property type="match status" value="1"/>
</dbReference>
<evidence type="ECO:0000256" key="2">
    <source>
        <dbReference type="ARBA" id="ARBA00010617"/>
    </source>
</evidence>
<dbReference type="InterPro" id="IPR036396">
    <property type="entry name" value="Cyt_P450_sf"/>
</dbReference>
<organism evidence="8 9">
    <name type="scientific">Anthostomella pinea</name>
    <dbReference type="NCBI Taxonomy" id="933095"/>
    <lineage>
        <taxon>Eukaryota</taxon>
        <taxon>Fungi</taxon>
        <taxon>Dikarya</taxon>
        <taxon>Ascomycota</taxon>
        <taxon>Pezizomycotina</taxon>
        <taxon>Sordariomycetes</taxon>
        <taxon>Xylariomycetidae</taxon>
        <taxon>Xylariales</taxon>
        <taxon>Xylariaceae</taxon>
        <taxon>Anthostomella</taxon>
    </lineage>
</organism>
<comment type="similarity">
    <text evidence="2">Belongs to the cytochrome P450 family.</text>
</comment>
<dbReference type="AlphaFoldDB" id="A0AAI8YJS5"/>
<dbReference type="PANTHER" id="PTHR24287">
    <property type="entry name" value="P450, PUTATIVE (EUROFUNG)-RELATED"/>
    <property type="match status" value="1"/>
</dbReference>
<dbReference type="Proteomes" id="UP001295740">
    <property type="component" value="Unassembled WGS sequence"/>
</dbReference>
<dbReference type="Pfam" id="PF00067">
    <property type="entry name" value="p450"/>
    <property type="match status" value="1"/>
</dbReference>